<proteinExistence type="predicted"/>
<dbReference type="Pfam" id="PF00376">
    <property type="entry name" value="MerR"/>
    <property type="match status" value="1"/>
</dbReference>
<gene>
    <name evidence="6" type="ORF">IAB37_03215</name>
</gene>
<dbReference type="Proteomes" id="UP000824241">
    <property type="component" value="Unassembled WGS sequence"/>
</dbReference>
<dbReference type="InterPro" id="IPR000551">
    <property type="entry name" value="MerR-type_HTH_dom"/>
</dbReference>
<dbReference type="PANTHER" id="PTHR30204:SF69">
    <property type="entry name" value="MERR-FAMILY TRANSCRIPTIONAL REGULATOR"/>
    <property type="match status" value="1"/>
</dbReference>
<evidence type="ECO:0000256" key="4">
    <source>
        <dbReference type="ARBA" id="ARBA00023163"/>
    </source>
</evidence>
<accession>A0A9D1DX13</accession>
<dbReference type="SUPFAM" id="SSF46955">
    <property type="entry name" value="Putative DNA-binding domain"/>
    <property type="match status" value="1"/>
</dbReference>
<comment type="caution">
    <text evidence="6">The sequence shown here is derived from an EMBL/GenBank/DDBJ whole genome shotgun (WGS) entry which is preliminary data.</text>
</comment>
<dbReference type="GO" id="GO:0003700">
    <property type="term" value="F:DNA-binding transcription factor activity"/>
    <property type="evidence" value="ECO:0007669"/>
    <property type="project" value="InterPro"/>
</dbReference>
<name>A0A9D1DX13_9FIRM</name>
<reference evidence="6" key="1">
    <citation type="submission" date="2020-10" db="EMBL/GenBank/DDBJ databases">
        <authorList>
            <person name="Gilroy R."/>
        </authorList>
    </citation>
    <scope>NUCLEOTIDE SEQUENCE</scope>
    <source>
        <strain evidence="6">CHK189-12415</strain>
    </source>
</reference>
<dbReference type="InterPro" id="IPR047057">
    <property type="entry name" value="MerR_fam"/>
</dbReference>
<dbReference type="PROSITE" id="PS00552">
    <property type="entry name" value="HTH_MERR_1"/>
    <property type="match status" value="1"/>
</dbReference>
<reference evidence="6" key="2">
    <citation type="journal article" date="2021" name="PeerJ">
        <title>Extensive microbial diversity within the chicken gut microbiome revealed by metagenomics and culture.</title>
        <authorList>
            <person name="Gilroy R."/>
            <person name="Ravi A."/>
            <person name="Getino M."/>
            <person name="Pursley I."/>
            <person name="Horton D.L."/>
            <person name="Alikhan N.F."/>
            <person name="Baker D."/>
            <person name="Gharbi K."/>
            <person name="Hall N."/>
            <person name="Watson M."/>
            <person name="Adriaenssens E.M."/>
            <person name="Foster-Nyarko E."/>
            <person name="Jarju S."/>
            <person name="Secka A."/>
            <person name="Antonio M."/>
            <person name="Oren A."/>
            <person name="Chaudhuri R.R."/>
            <person name="La Ragione R."/>
            <person name="Hildebrand F."/>
            <person name="Pallen M.J."/>
        </authorList>
    </citation>
    <scope>NUCLEOTIDE SEQUENCE</scope>
    <source>
        <strain evidence="6">CHK189-12415</strain>
    </source>
</reference>
<dbReference type="SMART" id="SM00422">
    <property type="entry name" value="HTH_MERR"/>
    <property type="match status" value="1"/>
</dbReference>
<keyword evidence="1" id="KW-0678">Repressor</keyword>
<keyword evidence="4" id="KW-0804">Transcription</keyword>
<dbReference type="AlphaFoldDB" id="A0A9D1DX13"/>
<organism evidence="6 7">
    <name type="scientific">Candidatus Faecivivens stercoravium</name>
    <dbReference type="NCBI Taxonomy" id="2840803"/>
    <lineage>
        <taxon>Bacteria</taxon>
        <taxon>Bacillati</taxon>
        <taxon>Bacillota</taxon>
        <taxon>Clostridia</taxon>
        <taxon>Eubacteriales</taxon>
        <taxon>Oscillospiraceae</taxon>
        <taxon>Oscillospiraceae incertae sedis</taxon>
        <taxon>Candidatus Faecivivens</taxon>
    </lineage>
</organism>
<evidence type="ECO:0000313" key="7">
    <source>
        <dbReference type="Proteomes" id="UP000824241"/>
    </source>
</evidence>
<evidence type="ECO:0000313" key="6">
    <source>
        <dbReference type="EMBL" id="HIR60566.1"/>
    </source>
</evidence>
<dbReference type="EMBL" id="DVHA01000104">
    <property type="protein sequence ID" value="HIR60566.1"/>
    <property type="molecule type" value="Genomic_DNA"/>
</dbReference>
<keyword evidence="2" id="KW-0805">Transcription regulation</keyword>
<keyword evidence="3 6" id="KW-0238">DNA-binding</keyword>
<dbReference type="Gene3D" id="1.10.1660.10">
    <property type="match status" value="1"/>
</dbReference>
<evidence type="ECO:0000256" key="3">
    <source>
        <dbReference type="ARBA" id="ARBA00023125"/>
    </source>
</evidence>
<evidence type="ECO:0000256" key="2">
    <source>
        <dbReference type="ARBA" id="ARBA00023015"/>
    </source>
</evidence>
<evidence type="ECO:0000259" key="5">
    <source>
        <dbReference type="PROSITE" id="PS50937"/>
    </source>
</evidence>
<dbReference type="GO" id="GO:0003677">
    <property type="term" value="F:DNA binding"/>
    <property type="evidence" value="ECO:0007669"/>
    <property type="project" value="UniProtKB-KW"/>
</dbReference>
<dbReference type="PANTHER" id="PTHR30204">
    <property type="entry name" value="REDOX-CYCLING DRUG-SENSING TRANSCRIPTIONAL ACTIVATOR SOXR"/>
    <property type="match status" value="1"/>
</dbReference>
<sequence length="271" mass="30197">MDKSKLISIGTLSKLTGVHIKSLRYYDRLGILRPAYIDPLSGYRYYSFPQIHVVDAIQLCVDLGIPLKQFTDFVGEDGRQIHYGALLARGTELAGAKIRSIQERLQFLHQIEEEFDRGAALQESGGWIEADMPEKPCLAIPYGGKLGTLECYKGITHLFEQVEKLGLKPGYDLGMVMFCRGGERERYLFLALEAAGPLPPDIPGLLRLPGARYRFLRTEEDDIAAAPSHFPDLFARDYGQTVIQEESILEVSDTAAPTYEVRCSLPAESPG</sequence>
<dbReference type="PROSITE" id="PS50937">
    <property type="entry name" value="HTH_MERR_2"/>
    <property type="match status" value="1"/>
</dbReference>
<protein>
    <submittedName>
        <fullName evidence="6">MerR family DNA-binding transcriptional regulator</fullName>
    </submittedName>
</protein>
<evidence type="ECO:0000256" key="1">
    <source>
        <dbReference type="ARBA" id="ARBA00022491"/>
    </source>
</evidence>
<feature type="domain" description="HTH merR-type" evidence="5">
    <location>
        <begin position="6"/>
        <end position="76"/>
    </location>
</feature>
<dbReference type="InterPro" id="IPR009061">
    <property type="entry name" value="DNA-bd_dom_put_sf"/>
</dbReference>